<dbReference type="FunFam" id="3.30.420.40:FF:000034">
    <property type="entry name" value="Phosphotransferase"/>
    <property type="match status" value="1"/>
</dbReference>
<dbReference type="GO" id="GO:0005829">
    <property type="term" value="C:cytosol"/>
    <property type="evidence" value="ECO:0007669"/>
    <property type="project" value="TreeGrafter"/>
</dbReference>
<proteinExistence type="inferred from homology"/>
<dbReference type="PANTHER" id="PTHR19443">
    <property type="entry name" value="HEXOKINASE"/>
    <property type="match status" value="1"/>
</dbReference>
<dbReference type="AlphaFoldDB" id="A0AAW2NTE0"/>
<dbReference type="PANTHER" id="PTHR19443:SF16">
    <property type="entry name" value="HEXOKINASE TYPE 1-RELATED"/>
    <property type="match status" value="1"/>
</dbReference>
<protein>
    <recommendedName>
        <fullName evidence="11">Phosphotransferase</fullName>
        <ecNumber evidence="11">2.7.1.-</ecNumber>
    </recommendedName>
</protein>
<keyword evidence="5 11" id="KW-0547">Nucleotide-binding</keyword>
<evidence type="ECO:0000256" key="9">
    <source>
        <dbReference type="ARBA" id="ARBA00044613"/>
    </source>
</evidence>
<evidence type="ECO:0000256" key="5">
    <source>
        <dbReference type="ARBA" id="ARBA00022741"/>
    </source>
</evidence>
<keyword evidence="7 11" id="KW-0067">ATP-binding</keyword>
<dbReference type="GO" id="GO:0006006">
    <property type="term" value="P:glucose metabolic process"/>
    <property type="evidence" value="ECO:0007669"/>
    <property type="project" value="TreeGrafter"/>
</dbReference>
<evidence type="ECO:0000259" key="12">
    <source>
        <dbReference type="Pfam" id="PF00349"/>
    </source>
</evidence>
<evidence type="ECO:0000256" key="6">
    <source>
        <dbReference type="ARBA" id="ARBA00022777"/>
    </source>
</evidence>
<dbReference type="CDD" id="cd24020">
    <property type="entry name" value="ASKHA_NBD_HK_plant"/>
    <property type="match status" value="1"/>
</dbReference>
<comment type="pathway">
    <text evidence="1">Carbohydrate degradation; glycolysis; D-glyceraldehyde 3-phosphate and glycerone phosphate from D-glucose: step 1/4.</text>
</comment>
<dbReference type="GO" id="GO:0005524">
    <property type="term" value="F:ATP binding"/>
    <property type="evidence" value="ECO:0007669"/>
    <property type="project" value="UniProtKB-UniRule"/>
</dbReference>
<evidence type="ECO:0000256" key="3">
    <source>
        <dbReference type="ARBA" id="ARBA00009225"/>
    </source>
</evidence>
<dbReference type="InterPro" id="IPR022673">
    <property type="entry name" value="Hexokinase_C"/>
</dbReference>
<dbReference type="GO" id="GO:0001678">
    <property type="term" value="P:intracellular glucose homeostasis"/>
    <property type="evidence" value="ECO:0007669"/>
    <property type="project" value="InterPro"/>
</dbReference>
<organism evidence="14">
    <name type="scientific">Sesamum calycinum</name>
    <dbReference type="NCBI Taxonomy" id="2727403"/>
    <lineage>
        <taxon>Eukaryota</taxon>
        <taxon>Viridiplantae</taxon>
        <taxon>Streptophyta</taxon>
        <taxon>Embryophyta</taxon>
        <taxon>Tracheophyta</taxon>
        <taxon>Spermatophyta</taxon>
        <taxon>Magnoliopsida</taxon>
        <taxon>eudicotyledons</taxon>
        <taxon>Gunneridae</taxon>
        <taxon>Pentapetalae</taxon>
        <taxon>asterids</taxon>
        <taxon>lamiids</taxon>
        <taxon>Lamiales</taxon>
        <taxon>Pedaliaceae</taxon>
        <taxon>Sesamum</taxon>
    </lineage>
</organism>
<evidence type="ECO:0000256" key="2">
    <source>
        <dbReference type="ARBA" id="ARBA00005028"/>
    </source>
</evidence>
<dbReference type="GO" id="GO:0008865">
    <property type="term" value="F:fructokinase activity"/>
    <property type="evidence" value="ECO:0007669"/>
    <property type="project" value="TreeGrafter"/>
</dbReference>
<keyword evidence="8 11" id="KW-0324">Glycolysis</keyword>
<dbReference type="EC" id="2.7.1.-" evidence="11"/>
<dbReference type="Gene3D" id="3.30.420.40">
    <property type="match status" value="1"/>
</dbReference>
<name>A0AAW2NTE0_9LAMI</name>
<evidence type="ECO:0000313" key="14">
    <source>
        <dbReference type="EMBL" id="KAL0346633.1"/>
    </source>
</evidence>
<evidence type="ECO:0000256" key="4">
    <source>
        <dbReference type="ARBA" id="ARBA00022679"/>
    </source>
</evidence>
<evidence type="ECO:0000256" key="10">
    <source>
        <dbReference type="ARBA" id="ARBA00047905"/>
    </source>
</evidence>
<dbReference type="InterPro" id="IPR022672">
    <property type="entry name" value="Hexokinase_N"/>
</dbReference>
<reference evidence="14" key="1">
    <citation type="submission" date="2020-06" db="EMBL/GenBank/DDBJ databases">
        <authorList>
            <person name="Li T."/>
            <person name="Hu X."/>
            <person name="Zhang T."/>
            <person name="Song X."/>
            <person name="Zhang H."/>
            <person name="Dai N."/>
            <person name="Sheng W."/>
            <person name="Hou X."/>
            <person name="Wei L."/>
        </authorList>
    </citation>
    <scope>NUCLEOTIDE SEQUENCE</scope>
    <source>
        <strain evidence="14">KEN8</strain>
        <tissue evidence="14">Leaf</tissue>
    </source>
</reference>
<comment type="similarity">
    <text evidence="3 11">Belongs to the hexokinase family.</text>
</comment>
<dbReference type="EMBL" id="JACGWM010000010">
    <property type="protein sequence ID" value="KAL0346633.1"/>
    <property type="molecule type" value="Genomic_DNA"/>
</dbReference>
<dbReference type="Pfam" id="PF03727">
    <property type="entry name" value="Hexokinase_2"/>
    <property type="match status" value="1"/>
</dbReference>
<feature type="domain" description="Hexokinase C-terminal" evidence="13">
    <location>
        <begin position="226"/>
        <end position="491"/>
    </location>
</feature>
<gene>
    <name evidence="14" type="ORF">Scaly_1679300</name>
</gene>
<comment type="caution">
    <text evidence="14">The sequence shown here is derived from an EMBL/GenBank/DDBJ whole genome shotgun (WGS) entry which is preliminary data.</text>
</comment>
<evidence type="ECO:0000259" key="13">
    <source>
        <dbReference type="Pfam" id="PF03727"/>
    </source>
</evidence>
<dbReference type="InterPro" id="IPR001312">
    <property type="entry name" value="Hexokinase"/>
</dbReference>
<comment type="catalytic activity">
    <reaction evidence="9">
        <text>a D-hexose + ATP = a D-hexose 6-phosphate + ADP + H(+)</text>
        <dbReference type="Rhea" id="RHEA:22740"/>
        <dbReference type="ChEBI" id="CHEBI:4194"/>
        <dbReference type="ChEBI" id="CHEBI:15378"/>
        <dbReference type="ChEBI" id="CHEBI:30616"/>
        <dbReference type="ChEBI" id="CHEBI:229467"/>
        <dbReference type="ChEBI" id="CHEBI:456216"/>
        <dbReference type="EC" id="2.7.1.1"/>
    </reaction>
    <physiologicalReaction direction="left-to-right" evidence="9">
        <dbReference type="Rhea" id="RHEA:22741"/>
    </physiologicalReaction>
</comment>
<comment type="pathway">
    <text evidence="2">Carbohydrate metabolism; hexose metabolism.</text>
</comment>
<dbReference type="SUPFAM" id="SSF53067">
    <property type="entry name" value="Actin-like ATPase domain"/>
    <property type="match status" value="2"/>
</dbReference>
<dbReference type="InterPro" id="IPR043129">
    <property type="entry name" value="ATPase_NBD"/>
</dbReference>
<keyword evidence="6 11" id="KW-0418">Kinase</keyword>
<keyword evidence="4 11" id="KW-0808">Transferase</keyword>
<accession>A0AAW2NTE0</accession>
<dbReference type="GO" id="GO:0004340">
    <property type="term" value="F:glucokinase activity"/>
    <property type="evidence" value="ECO:0007669"/>
    <property type="project" value="TreeGrafter"/>
</dbReference>
<dbReference type="PRINTS" id="PR00475">
    <property type="entry name" value="HEXOKINASE"/>
</dbReference>
<dbReference type="PROSITE" id="PS51748">
    <property type="entry name" value="HEXOKINASE_2"/>
    <property type="match status" value="1"/>
</dbReference>
<evidence type="ECO:0000256" key="11">
    <source>
        <dbReference type="RuleBase" id="RU362007"/>
    </source>
</evidence>
<evidence type="ECO:0000256" key="8">
    <source>
        <dbReference type="ARBA" id="ARBA00023152"/>
    </source>
</evidence>
<dbReference type="Pfam" id="PF00349">
    <property type="entry name" value="Hexokinase_1"/>
    <property type="match status" value="1"/>
</dbReference>
<feature type="domain" description="Hexokinase N-terminal" evidence="12">
    <location>
        <begin position="18"/>
        <end position="219"/>
    </location>
</feature>
<evidence type="ECO:0000256" key="7">
    <source>
        <dbReference type="ARBA" id="ARBA00022840"/>
    </source>
</evidence>
<dbReference type="GO" id="GO:0005536">
    <property type="term" value="F:D-glucose binding"/>
    <property type="evidence" value="ECO:0007669"/>
    <property type="project" value="InterPro"/>
</dbReference>
<dbReference type="Gene3D" id="3.40.367.20">
    <property type="match status" value="3"/>
</dbReference>
<comment type="catalytic activity">
    <reaction evidence="10">
        <text>D-fructose + ATP = D-fructose 6-phosphate + ADP + H(+)</text>
        <dbReference type="Rhea" id="RHEA:16125"/>
        <dbReference type="ChEBI" id="CHEBI:15378"/>
        <dbReference type="ChEBI" id="CHEBI:30616"/>
        <dbReference type="ChEBI" id="CHEBI:37721"/>
        <dbReference type="ChEBI" id="CHEBI:61527"/>
        <dbReference type="ChEBI" id="CHEBI:456216"/>
        <dbReference type="EC" id="2.7.1.1"/>
    </reaction>
    <physiologicalReaction direction="left-to-right" evidence="10">
        <dbReference type="Rhea" id="RHEA:16126"/>
    </physiologicalReaction>
</comment>
<reference evidence="14" key="2">
    <citation type="journal article" date="2024" name="Plant">
        <title>Genomic evolution and insights into agronomic trait innovations of Sesamum species.</title>
        <authorList>
            <person name="Miao H."/>
            <person name="Wang L."/>
            <person name="Qu L."/>
            <person name="Liu H."/>
            <person name="Sun Y."/>
            <person name="Le M."/>
            <person name="Wang Q."/>
            <person name="Wei S."/>
            <person name="Zheng Y."/>
            <person name="Lin W."/>
            <person name="Duan Y."/>
            <person name="Cao H."/>
            <person name="Xiong S."/>
            <person name="Wang X."/>
            <person name="Wei L."/>
            <person name="Li C."/>
            <person name="Ma Q."/>
            <person name="Ju M."/>
            <person name="Zhao R."/>
            <person name="Li G."/>
            <person name="Mu C."/>
            <person name="Tian Q."/>
            <person name="Mei H."/>
            <person name="Zhang T."/>
            <person name="Gao T."/>
            <person name="Zhang H."/>
        </authorList>
    </citation>
    <scope>NUCLEOTIDE SEQUENCE</scope>
    <source>
        <strain evidence="14">KEN8</strain>
    </source>
</reference>
<dbReference type="GO" id="GO:0006096">
    <property type="term" value="P:glycolytic process"/>
    <property type="evidence" value="ECO:0007669"/>
    <property type="project" value="UniProtKB-KW"/>
</dbReference>
<evidence type="ECO:0000256" key="1">
    <source>
        <dbReference type="ARBA" id="ARBA00004888"/>
    </source>
</evidence>
<dbReference type="GO" id="GO:0005739">
    <property type="term" value="C:mitochondrion"/>
    <property type="evidence" value="ECO:0007669"/>
    <property type="project" value="TreeGrafter"/>
</dbReference>
<sequence length="502" mass="55336">MRRQMKSSGRWAKAEAILRELEEKCGTPTAKLRQVADAMTVEMHAGLASEGQQAEDAHQLHNYGSLLLAMCFFAISDEKGLFYALDLGGTNFRVMRVQLGGKDGIIKQESEEVSIPPHLMELFDFIAAALAKFVDTEGEDFHLPPGRQRELGFTFSFPVRQLSLASGTLIKWTKGFLIEDAVGEDVVGELTKAMERLGLDMRVAALVNDTVGTLAGGRYNNPDVIAAVILGTGTNAAYVERAHAIPKWQGLLPKSGEMVINMEWGNFRSSHLPLTEFDQTLDVESLNPGEQIFEKIISGMYLGESRQLFPCFWSYKLRAGYARIKHIGLSSSMMLHFVLKLLGQWKMGIADDLFGVKHFFMTPDMSAMHHDTSPDLKVVGSKLKDILEVPNSSLKMRKIIVEICDIVATRGARLSAAGILGILKKLGRDTVKEGEKQRSVIALDGGLFEHYTKFRNCMESTLKELLGDVAENIIVEHSNDGSGIGAALLAASHSQYLEIDNS</sequence>